<dbReference type="AlphaFoldDB" id="A0A8J5TH94"/>
<feature type="transmembrane region" description="Helical" evidence="2">
    <location>
        <begin position="116"/>
        <end position="139"/>
    </location>
</feature>
<keyword evidence="2" id="KW-1133">Transmembrane helix</keyword>
<protein>
    <submittedName>
        <fullName evidence="3">Putative ryamide-like</fullName>
    </submittedName>
</protein>
<organism evidence="3 4">
    <name type="scientific">Homarus americanus</name>
    <name type="common">American lobster</name>
    <dbReference type="NCBI Taxonomy" id="6706"/>
    <lineage>
        <taxon>Eukaryota</taxon>
        <taxon>Metazoa</taxon>
        <taxon>Ecdysozoa</taxon>
        <taxon>Arthropoda</taxon>
        <taxon>Crustacea</taxon>
        <taxon>Multicrustacea</taxon>
        <taxon>Malacostraca</taxon>
        <taxon>Eumalacostraca</taxon>
        <taxon>Eucarida</taxon>
        <taxon>Decapoda</taxon>
        <taxon>Pleocyemata</taxon>
        <taxon>Astacidea</taxon>
        <taxon>Nephropoidea</taxon>
        <taxon>Nephropidae</taxon>
        <taxon>Homarus</taxon>
    </lineage>
</organism>
<proteinExistence type="predicted"/>
<evidence type="ECO:0000313" key="4">
    <source>
        <dbReference type="Proteomes" id="UP000747542"/>
    </source>
</evidence>
<reference evidence="3" key="1">
    <citation type="journal article" date="2021" name="Sci. Adv.">
        <title>The American lobster genome reveals insights on longevity, neural, and immune adaptations.</title>
        <authorList>
            <person name="Polinski J.M."/>
            <person name="Zimin A.V."/>
            <person name="Clark K.F."/>
            <person name="Kohn A.B."/>
            <person name="Sadowski N."/>
            <person name="Timp W."/>
            <person name="Ptitsyn A."/>
            <person name="Khanna P."/>
            <person name="Romanova D.Y."/>
            <person name="Williams P."/>
            <person name="Greenwood S.J."/>
            <person name="Moroz L.L."/>
            <person name="Walt D.R."/>
            <person name="Bodnar A.G."/>
        </authorList>
    </citation>
    <scope>NUCLEOTIDE SEQUENCE</scope>
    <source>
        <strain evidence="3">GMGI-L3</strain>
    </source>
</reference>
<evidence type="ECO:0000313" key="3">
    <source>
        <dbReference type="EMBL" id="KAG7175214.1"/>
    </source>
</evidence>
<feature type="region of interest" description="Disordered" evidence="1">
    <location>
        <begin position="1"/>
        <end position="38"/>
    </location>
</feature>
<feature type="compositionally biased region" description="Low complexity" evidence="1">
    <location>
        <begin position="24"/>
        <end position="35"/>
    </location>
</feature>
<sequence length="282" mass="30559">MAGTSHTTLSGDPSSRRSLPPPLLRRQPSPTQHPNLPSPPHHHHFLPLSFVFVIVVPSFYVPSPPLSPSLPTLPSGLLLLYLLPSLTLLLFLYHILYVLPSYSSSLVVPGGYPEMSRTICPTLVMLAALLALTAAQGFYTQRYGKRSDTGEVTVRSGFYANRNGRSSPSQGLPEIKIRSSRFIGGSRYGKRSGPAPAAEPEFTPVMNGEGEAFVCLFVCLSLTTVTCPRRSLWVTPLSVSWSTYLTSTAASAGNPQLMKRLTEAPTPAFVSVREGTGTPYKM</sequence>
<evidence type="ECO:0000256" key="2">
    <source>
        <dbReference type="SAM" id="Phobius"/>
    </source>
</evidence>
<feature type="transmembrane region" description="Helical" evidence="2">
    <location>
        <begin position="44"/>
        <end position="61"/>
    </location>
</feature>
<name>A0A8J5TH94_HOMAM</name>
<gene>
    <name evidence="3" type="ORF">Hamer_G001237</name>
</gene>
<keyword evidence="2" id="KW-0812">Transmembrane</keyword>
<evidence type="ECO:0000256" key="1">
    <source>
        <dbReference type="SAM" id="MobiDB-lite"/>
    </source>
</evidence>
<keyword evidence="2" id="KW-0472">Membrane</keyword>
<feature type="compositionally biased region" description="Polar residues" evidence="1">
    <location>
        <begin position="1"/>
        <end position="12"/>
    </location>
</feature>
<feature type="transmembrane region" description="Helical" evidence="2">
    <location>
        <begin position="73"/>
        <end position="96"/>
    </location>
</feature>
<dbReference type="Proteomes" id="UP000747542">
    <property type="component" value="Unassembled WGS sequence"/>
</dbReference>
<comment type="caution">
    <text evidence="3">The sequence shown here is derived from an EMBL/GenBank/DDBJ whole genome shotgun (WGS) entry which is preliminary data.</text>
</comment>
<accession>A0A8J5TH94</accession>
<keyword evidence="4" id="KW-1185">Reference proteome</keyword>
<dbReference type="EMBL" id="JAHLQT010006108">
    <property type="protein sequence ID" value="KAG7175214.1"/>
    <property type="molecule type" value="Genomic_DNA"/>
</dbReference>